<reference evidence="2 4" key="3">
    <citation type="submission" date="2018-06" db="EMBL/GenBank/DDBJ databases">
        <authorList>
            <consortium name="Pathogen Informatics"/>
            <person name="Doyle S."/>
        </authorList>
    </citation>
    <scope>NUCLEOTIDE SEQUENCE [LARGE SCALE GENOMIC DNA]</scope>
    <source>
        <strain evidence="2 4">NCTC10736</strain>
    </source>
</reference>
<dbReference type="InterPro" id="IPR039366">
    <property type="entry name" value="Pilotin"/>
</dbReference>
<reference evidence="1 3" key="2">
    <citation type="submission" date="2018-04" db="EMBL/GenBank/DDBJ databases">
        <title>Genomic sequence of a freshwater isolate of Shewanella morhuae.</title>
        <authorList>
            <person name="Castillo D.E."/>
            <person name="Gram L."/>
        </authorList>
    </citation>
    <scope>NUCLEOTIDE SEQUENCE [LARGE SCALE GENOMIC DNA]</scope>
    <source>
        <strain evidence="1 3">CW7</strain>
    </source>
</reference>
<dbReference type="AlphaFoldDB" id="A0A379ZIP3"/>
<accession>A0A379ZIP3</accession>
<dbReference type="PANTHER" id="PTHR38013:SF1">
    <property type="entry name" value="GLYCOPROTEIN_POLYSACCHARIDE METABOLISM"/>
    <property type="match status" value="1"/>
</dbReference>
<protein>
    <recommendedName>
        <fullName evidence="5">Lipoprotein-related protein</fullName>
    </recommendedName>
</protein>
<dbReference type="Proteomes" id="UP000240506">
    <property type="component" value="Unassembled WGS sequence"/>
</dbReference>
<name>A0A379ZIP3_9GAMM</name>
<dbReference type="Proteomes" id="UP000255061">
    <property type="component" value="Unassembled WGS sequence"/>
</dbReference>
<dbReference type="PANTHER" id="PTHR38013">
    <property type="entry name" value="GLYCOPROTEIN/POLYSACCHARIDE METABOLISM"/>
    <property type="match status" value="1"/>
</dbReference>
<dbReference type="EMBL" id="PYSG01000002">
    <property type="protein sequence ID" value="PTA49751.1"/>
    <property type="molecule type" value="Genomic_DNA"/>
</dbReference>
<evidence type="ECO:0000313" key="1">
    <source>
        <dbReference type="EMBL" id="PTA49751.1"/>
    </source>
</evidence>
<evidence type="ECO:0000313" key="2">
    <source>
        <dbReference type="EMBL" id="SUI62712.1"/>
    </source>
</evidence>
<dbReference type="EMBL" id="UGYV01000001">
    <property type="protein sequence ID" value="SUI62712.1"/>
    <property type="molecule type" value="Genomic_DNA"/>
</dbReference>
<sequence>MNTGLRLSALRLTALVLMAVMGVLSGCATPNALVEIKGQALYRERIALPADAKVIVQLLDVSKMDVPAIVMAERVQQGAAIPAPFSFAMGSDQFQPGHSYAIGARIMLGDKLLFINTHAYPIDLNATEPMTILLEKVGD</sequence>
<dbReference type="Pfam" id="PF09619">
    <property type="entry name" value="YscW"/>
    <property type="match status" value="1"/>
</dbReference>
<proteinExistence type="predicted"/>
<evidence type="ECO:0000313" key="4">
    <source>
        <dbReference type="Proteomes" id="UP000255061"/>
    </source>
</evidence>
<evidence type="ECO:0008006" key="5">
    <source>
        <dbReference type="Google" id="ProtNLM"/>
    </source>
</evidence>
<evidence type="ECO:0000313" key="3">
    <source>
        <dbReference type="Proteomes" id="UP000240506"/>
    </source>
</evidence>
<dbReference type="RefSeq" id="WP_107882256.1">
    <property type="nucleotide sequence ID" value="NZ_PYSG01000002.1"/>
</dbReference>
<gene>
    <name evidence="1" type="ORF">C9I43_03990</name>
    <name evidence="2" type="ORF">NCTC10736_00519</name>
</gene>
<dbReference type="PROSITE" id="PS51257">
    <property type="entry name" value="PROKAR_LIPOPROTEIN"/>
    <property type="match status" value="1"/>
</dbReference>
<dbReference type="InterPro" id="IPR053196">
    <property type="entry name" value="Lipoprotein_YbaY-like"/>
</dbReference>
<reference evidence="1 3" key="1">
    <citation type="submission" date="2018-03" db="EMBL/GenBank/DDBJ databases">
        <authorList>
            <person name="Dailey F.E."/>
        </authorList>
    </citation>
    <scope>NUCLEOTIDE SEQUENCE [LARGE SCALE GENOMIC DNA]</scope>
    <source>
        <strain evidence="1 3">CW7</strain>
    </source>
</reference>
<organism evidence="2 4">
    <name type="scientific">Shewanella morhuae</name>
    <dbReference type="NCBI Taxonomy" id="365591"/>
    <lineage>
        <taxon>Bacteria</taxon>
        <taxon>Pseudomonadati</taxon>
        <taxon>Pseudomonadota</taxon>
        <taxon>Gammaproteobacteria</taxon>
        <taxon>Alteromonadales</taxon>
        <taxon>Shewanellaceae</taxon>
        <taxon>Shewanella</taxon>
    </lineage>
</organism>
<keyword evidence="3" id="KW-1185">Reference proteome</keyword>